<evidence type="ECO:0000259" key="4">
    <source>
        <dbReference type="SMART" id="SM00470"/>
    </source>
</evidence>
<sequence length="318" mass="35917">MTSRKRSTRSDDDRLNLRNTKSVGIVSQLEEDVPNAATNLPLDKISLSPSQPRKYFDREKMQRLAESVRRDGILQPLLVRPLAGECFELVAGERRYRAAETMGLTEVPVTIREMSDDQARQFALVENLQREDLNPVEETEGILGLLALRLEKTVKEVISLLRRLEFEVGGKATNNVIGSEDSSAVVEVFTSLGRMSWESFVKNRLAILNLPSEVLEVLRSGQLEYTKGRAIAQVKDESLRQQILEEAVTQGLSLNQIREKIKALKSPDSLQPPPEAEELRKQLGKLNRLSKKSKALESFKTRQQVEKLLSQLQDLLSE</sequence>
<dbReference type="Gene3D" id="1.10.10.2830">
    <property type="match status" value="1"/>
</dbReference>
<feature type="region of interest" description="Disordered" evidence="3">
    <location>
        <begin position="1"/>
        <end position="20"/>
    </location>
</feature>
<dbReference type="SUPFAM" id="SSF109709">
    <property type="entry name" value="KorB DNA-binding domain-like"/>
    <property type="match status" value="1"/>
</dbReference>
<dbReference type="InterPro" id="IPR050336">
    <property type="entry name" value="Chromosome_partition/occlusion"/>
</dbReference>
<dbReference type="GO" id="GO:0007059">
    <property type="term" value="P:chromosome segregation"/>
    <property type="evidence" value="ECO:0007669"/>
    <property type="project" value="TreeGrafter"/>
</dbReference>
<dbReference type="InterPro" id="IPR004437">
    <property type="entry name" value="ParB/RepB/Spo0J"/>
</dbReference>
<dbReference type="InterPro" id="IPR003115">
    <property type="entry name" value="ParB_N"/>
</dbReference>
<dbReference type="PANTHER" id="PTHR33375:SF7">
    <property type="entry name" value="CHROMOSOME 2-PARTITIONING PROTEIN PARB-RELATED"/>
    <property type="match status" value="1"/>
</dbReference>
<proteinExistence type="inferred from homology"/>
<evidence type="ECO:0000313" key="6">
    <source>
        <dbReference type="Proteomes" id="UP000753908"/>
    </source>
</evidence>
<dbReference type="CDD" id="cd16393">
    <property type="entry name" value="SPO0J_N"/>
    <property type="match status" value="1"/>
</dbReference>
<feature type="domain" description="ParB-like N-terminal" evidence="4">
    <location>
        <begin position="38"/>
        <end position="128"/>
    </location>
</feature>
<dbReference type="InterPro" id="IPR041468">
    <property type="entry name" value="HTH_ParB/Spo0J"/>
</dbReference>
<dbReference type="Pfam" id="PF02195">
    <property type="entry name" value="ParB_N"/>
    <property type="match status" value="1"/>
</dbReference>
<organism evidence="5 6">
    <name type="scientific">Symplocastrum torsivum CPER-KK1</name>
    <dbReference type="NCBI Taxonomy" id="450513"/>
    <lineage>
        <taxon>Bacteria</taxon>
        <taxon>Bacillati</taxon>
        <taxon>Cyanobacteriota</taxon>
        <taxon>Cyanophyceae</taxon>
        <taxon>Oscillatoriophycideae</taxon>
        <taxon>Oscillatoriales</taxon>
        <taxon>Microcoleaceae</taxon>
        <taxon>Symplocastrum</taxon>
    </lineage>
</organism>
<name>A0A951UC53_9CYAN</name>
<comment type="caution">
    <text evidence="5">The sequence shown here is derived from an EMBL/GenBank/DDBJ whole genome shotgun (WGS) entry which is preliminary data.</text>
</comment>
<dbReference type="Gene3D" id="3.90.1530.30">
    <property type="match status" value="1"/>
</dbReference>
<keyword evidence="2" id="KW-0238">DNA-binding</keyword>
<dbReference type="GO" id="GO:0005694">
    <property type="term" value="C:chromosome"/>
    <property type="evidence" value="ECO:0007669"/>
    <property type="project" value="TreeGrafter"/>
</dbReference>
<dbReference type="SUPFAM" id="SSF110849">
    <property type="entry name" value="ParB/Sulfiredoxin"/>
    <property type="match status" value="1"/>
</dbReference>
<dbReference type="InterPro" id="IPR036086">
    <property type="entry name" value="ParB/Sulfiredoxin_sf"/>
</dbReference>
<dbReference type="Pfam" id="PF17762">
    <property type="entry name" value="HTH_ParB"/>
    <property type="match status" value="1"/>
</dbReference>
<dbReference type="FunFam" id="3.90.1530.30:FF:000001">
    <property type="entry name" value="Chromosome partitioning protein ParB"/>
    <property type="match status" value="1"/>
</dbReference>
<evidence type="ECO:0000256" key="1">
    <source>
        <dbReference type="ARBA" id="ARBA00006295"/>
    </source>
</evidence>
<reference evidence="5" key="1">
    <citation type="submission" date="2021-05" db="EMBL/GenBank/DDBJ databases">
        <authorList>
            <person name="Pietrasiak N."/>
            <person name="Ward R."/>
            <person name="Stajich J.E."/>
            <person name="Kurbessoian T."/>
        </authorList>
    </citation>
    <scope>NUCLEOTIDE SEQUENCE</scope>
    <source>
        <strain evidence="5">CPER-KK1</strain>
    </source>
</reference>
<dbReference type="NCBIfam" id="TIGR00180">
    <property type="entry name" value="parB_part"/>
    <property type="match status" value="1"/>
</dbReference>
<evidence type="ECO:0000256" key="3">
    <source>
        <dbReference type="SAM" id="MobiDB-lite"/>
    </source>
</evidence>
<dbReference type="PANTHER" id="PTHR33375">
    <property type="entry name" value="CHROMOSOME-PARTITIONING PROTEIN PARB-RELATED"/>
    <property type="match status" value="1"/>
</dbReference>
<dbReference type="Proteomes" id="UP000753908">
    <property type="component" value="Unassembled WGS sequence"/>
</dbReference>
<dbReference type="EMBL" id="JAHHIF010000024">
    <property type="protein sequence ID" value="MBW4546346.1"/>
    <property type="molecule type" value="Genomic_DNA"/>
</dbReference>
<comment type="similarity">
    <text evidence="1">Belongs to the ParB family.</text>
</comment>
<dbReference type="AlphaFoldDB" id="A0A951UC53"/>
<accession>A0A951UC53</accession>
<dbReference type="GO" id="GO:0003677">
    <property type="term" value="F:DNA binding"/>
    <property type="evidence" value="ECO:0007669"/>
    <property type="project" value="UniProtKB-KW"/>
</dbReference>
<protein>
    <submittedName>
        <fullName evidence="5">ParB/RepB/Spo0J family partition protein</fullName>
    </submittedName>
</protein>
<gene>
    <name evidence="5" type="ORF">KME25_18155</name>
</gene>
<evidence type="ECO:0000313" key="5">
    <source>
        <dbReference type="EMBL" id="MBW4546346.1"/>
    </source>
</evidence>
<evidence type="ECO:0000256" key="2">
    <source>
        <dbReference type="ARBA" id="ARBA00023125"/>
    </source>
</evidence>
<reference evidence="5" key="2">
    <citation type="journal article" date="2022" name="Microbiol. Resour. Announc.">
        <title>Metagenome Sequencing to Explore Phylogenomics of Terrestrial Cyanobacteria.</title>
        <authorList>
            <person name="Ward R.D."/>
            <person name="Stajich J.E."/>
            <person name="Johansen J.R."/>
            <person name="Huntemann M."/>
            <person name="Clum A."/>
            <person name="Foster B."/>
            <person name="Foster B."/>
            <person name="Roux S."/>
            <person name="Palaniappan K."/>
            <person name="Varghese N."/>
            <person name="Mukherjee S."/>
            <person name="Reddy T.B.K."/>
            <person name="Daum C."/>
            <person name="Copeland A."/>
            <person name="Chen I.A."/>
            <person name="Ivanova N.N."/>
            <person name="Kyrpides N.C."/>
            <person name="Shapiro N."/>
            <person name="Eloe-Fadrosh E.A."/>
            <person name="Pietrasiak N."/>
        </authorList>
    </citation>
    <scope>NUCLEOTIDE SEQUENCE</scope>
    <source>
        <strain evidence="5">CPER-KK1</strain>
    </source>
</reference>
<dbReference type="SMART" id="SM00470">
    <property type="entry name" value="ParB"/>
    <property type="match status" value="1"/>
</dbReference>